<dbReference type="Proteomes" id="UP001157134">
    <property type="component" value="Unassembled WGS sequence"/>
</dbReference>
<sequence length="145" mass="16699">MTISNTNNITQLFSAYVDAFENFDIESALACYQIPCSLSMPDELKILQDKSELTNEFNDIFTQLKGLGFSRVIAHQASYQAINSDLILAIVHWQFFDQQGQMFTDFTALYHLIRHEESLRITNVISHQATEYTSLSHNLEITREK</sequence>
<dbReference type="SUPFAM" id="SSF54427">
    <property type="entry name" value="NTF2-like"/>
    <property type="match status" value="1"/>
</dbReference>
<evidence type="ECO:0000313" key="1">
    <source>
        <dbReference type="EMBL" id="GLX85681.1"/>
    </source>
</evidence>
<reference evidence="1 2" key="1">
    <citation type="submission" date="2023-03" db="EMBL/GenBank/DDBJ databases">
        <title>Thalassotalea loyana LMG 22536T draft genome sequence.</title>
        <authorList>
            <person name="Sawabe T."/>
        </authorList>
    </citation>
    <scope>NUCLEOTIDE SEQUENCE [LARGE SCALE GENOMIC DNA]</scope>
    <source>
        <strain evidence="1 2">LMG 22536</strain>
    </source>
</reference>
<keyword evidence="2" id="KW-1185">Reference proteome</keyword>
<evidence type="ECO:0008006" key="3">
    <source>
        <dbReference type="Google" id="ProtNLM"/>
    </source>
</evidence>
<evidence type="ECO:0000313" key="2">
    <source>
        <dbReference type="Proteomes" id="UP001157134"/>
    </source>
</evidence>
<gene>
    <name evidence="1" type="ORF">tloyanaT_19330</name>
</gene>
<name>A0ABQ6HFM2_9GAMM</name>
<protein>
    <recommendedName>
        <fullName evidence="3">Nuclear transport factor 2 family protein</fullName>
    </recommendedName>
</protein>
<proteinExistence type="predicted"/>
<dbReference type="EMBL" id="BSSV01000003">
    <property type="protein sequence ID" value="GLX85681.1"/>
    <property type="molecule type" value="Genomic_DNA"/>
</dbReference>
<organism evidence="1 2">
    <name type="scientific">Thalassotalea loyana</name>
    <dbReference type="NCBI Taxonomy" id="280483"/>
    <lineage>
        <taxon>Bacteria</taxon>
        <taxon>Pseudomonadati</taxon>
        <taxon>Pseudomonadota</taxon>
        <taxon>Gammaproteobacteria</taxon>
        <taxon>Alteromonadales</taxon>
        <taxon>Colwelliaceae</taxon>
        <taxon>Thalassotalea</taxon>
    </lineage>
</organism>
<accession>A0ABQ6HFM2</accession>
<dbReference type="InterPro" id="IPR032710">
    <property type="entry name" value="NTF2-like_dom_sf"/>
</dbReference>
<comment type="caution">
    <text evidence="1">The sequence shown here is derived from an EMBL/GenBank/DDBJ whole genome shotgun (WGS) entry which is preliminary data.</text>
</comment>
<dbReference type="RefSeq" id="WP_284298012.1">
    <property type="nucleotide sequence ID" value="NZ_BSSV01000003.1"/>
</dbReference>